<reference evidence="1" key="1">
    <citation type="submission" date="2019-08" db="EMBL/GenBank/DDBJ databases">
        <authorList>
            <person name="Kucharzyk K."/>
            <person name="Murdoch R.W."/>
            <person name="Higgins S."/>
            <person name="Loffler F."/>
        </authorList>
    </citation>
    <scope>NUCLEOTIDE SEQUENCE</scope>
</reference>
<organism evidence="1">
    <name type="scientific">bioreactor metagenome</name>
    <dbReference type="NCBI Taxonomy" id="1076179"/>
    <lineage>
        <taxon>unclassified sequences</taxon>
        <taxon>metagenomes</taxon>
        <taxon>ecological metagenomes</taxon>
    </lineage>
</organism>
<protein>
    <submittedName>
        <fullName evidence="1">Uncharacterized protein</fullName>
    </submittedName>
</protein>
<accession>A0A645HSI4</accession>
<proteinExistence type="predicted"/>
<gene>
    <name evidence="1" type="ORF">SDC9_186641</name>
</gene>
<comment type="caution">
    <text evidence="1">The sequence shown here is derived from an EMBL/GenBank/DDBJ whole genome shotgun (WGS) entry which is preliminary data.</text>
</comment>
<sequence>MDAANTSLQQFFHGIAGGFDRLKIGFNDLSLTVCDEDGVNVLFKQVMVVLTGGTGLLEEGGVLDGDAGNIGDGLLQRNIISGEEVCLRMDDGEHAHQFFVGHHRHAQSRFAAGLRVLTGFL</sequence>
<name>A0A645HSI4_9ZZZZ</name>
<dbReference type="EMBL" id="VSSQ01094734">
    <property type="protein sequence ID" value="MPN39114.1"/>
    <property type="molecule type" value="Genomic_DNA"/>
</dbReference>
<dbReference type="AlphaFoldDB" id="A0A645HSI4"/>
<evidence type="ECO:0000313" key="1">
    <source>
        <dbReference type="EMBL" id="MPN39114.1"/>
    </source>
</evidence>